<proteinExistence type="predicted"/>
<sequence length="63" mass="7497">MISASSCVFTCQTSAGRRVYWQNGPQLYRIQTGEKIPSQPVTYRHFGIFQCMYHRLYLNYSRR</sequence>
<reference evidence="1" key="2">
    <citation type="journal article" date="2015" name="Fish Shellfish Immunol.">
        <title>Early steps in the European eel (Anguilla anguilla)-Vibrio vulnificus interaction in the gills: Role of the RtxA13 toxin.</title>
        <authorList>
            <person name="Callol A."/>
            <person name="Pajuelo D."/>
            <person name="Ebbesson L."/>
            <person name="Teles M."/>
            <person name="MacKenzie S."/>
            <person name="Amaro C."/>
        </authorList>
    </citation>
    <scope>NUCLEOTIDE SEQUENCE</scope>
</reference>
<reference evidence="1" key="1">
    <citation type="submission" date="2014-11" db="EMBL/GenBank/DDBJ databases">
        <authorList>
            <person name="Amaro Gonzalez C."/>
        </authorList>
    </citation>
    <scope>NUCLEOTIDE SEQUENCE</scope>
</reference>
<name>A0A0E9PPS7_ANGAN</name>
<dbReference type="EMBL" id="GBXM01102744">
    <property type="protein sequence ID" value="JAH05833.1"/>
    <property type="molecule type" value="Transcribed_RNA"/>
</dbReference>
<evidence type="ECO:0008006" key="2">
    <source>
        <dbReference type="Google" id="ProtNLM"/>
    </source>
</evidence>
<protein>
    <recommendedName>
        <fullName evidence="2">Ig-like domain-containing protein</fullName>
    </recommendedName>
</protein>
<dbReference type="AlphaFoldDB" id="A0A0E9PPS7"/>
<accession>A0A0E9PPS7</accession>
<organism evidence="1">
    <name type="scientific">Anguilla anguilla</name>
    <name type="common">European freshwater eel</name>
    <name type="synonym">Muraena anguilla</name>
    <dbReference type="NCBI Taxonomy" id="7936"/>
    <lineage>
        <taxon>Eukaryota</taxon>
        <taxon>Metazoa</taxon>
        <taxon>Chordata</taxon>
        <taxon>Craniata</taxon>
        <taxon>Vertebrata</taxon>
        <taxon>Euteleostomi</taxon>
        <taxon>Actinopterygii</taxon>
        <taxon>Neopterygii</taxon>
        <taxon>Teleostei</taxon>
        <taxon>Anguilliformes</taxon>
        <taxon>Anguillidae</taxon>
        <taxon>Anguilla</taxon>
    </lineage>
</organism>
<evidence type="ECO:0000313" key="1">
    <source>
        <dbReference type="EMBL" id="JAH05833.1"/>
    </source>
</evidence>